<reference evidence="4 5" key="1">
    <citation type="submission" date="2020-09" db="EMBL/GenBank/DDBJ databases">
        <title>Bacillus nautilus sp. nov., Chryseoglobus crepusculi sp. nov, and Psychrobacter noctis sp. nov., isolated from deep-sea sponges from the equatorial Atlantic.</title>
        <authorList>
            <person name="Stennett H.L."/>
            <person name="Williams S.E."/>
        </authorList>
    </citation>
    <scope>NUCLEOTIDE SEQUENCE [LARGE SCALE GENOMIC DNA]</scope>
    <source>
        <strain evidence="4 5">28M-24</strain>
    </source>
</reference>
<dbReference type="Proteomes" id="UP000627521">
    <property type="component" value="Unassembled WGS sequence"/>
</dbReference>
<evidence type="ECO:0000256" key="1">
    <source>
        <dbReference type="ARBA" id="ARBA00022729"/>
    </source>
</evidence>
<evidence type="ECO:0000313" key="4">
    <source>
        <dbReference type="EMBL" id="MBD3862245.1"/>
    </source>
</evidence>
<feature type="domain" description="Fibronectin type-III" evidence="3">
    <location>
        <begin position="145"/>
        <end position="239"/>
    </location>
</feature>
<proteinExistence type="predicted"/>
<sequence length="1000" mass="103799">MMKKITLLFLLMFALCWHSNAQVTAPQNFGANGPDSAPTVLTINSGDITVNGSAPIDGISLGTFTTHYNSPTGTTTYCDNWYAFDLAVTGGVADGTSILAGCDTDFNGLDITGFTTLTITSNDIDDYTDTVYFDIDLDVTYTTVTPPNCDALLTETTNVSTSGDISWSSASGGPTGYFISAGTTTGGTDLANNVDNGALTSYSLGALMEGTTYYVTITPYNDNGSATGCTEQSFTTLVLPANDECTSAISLTVNADLECTTVTSGTNVFATESSEMETSGAITGTPYTDVWYNFNATSEYHTISLTNIVAVIGTSTDMGMALYDATSGCGASLAAPIRDSDPNSFTVTGLTIGTTYLLRVYGWSNTQSASAQTTFDVCVGVPPAPSANDDCNGAIVVTPSSDNTCTTAVSGTTENAYDSNDGCGTSGKDVWYSFTAAVDGTYTVTVDETFESGFTSTYVTAYEGACGALTQVGSSTSCTNTSDLIVSTVSGQTYYVNVRSSSTTNYAEFDLCIYVNPPAPANDDCENATPISVSTDSSCNNAISGTTQSATDSTDGCGTSGRDVWYAFTAPADGDFVITETETFDSSSSTTYVTAYEGSCGALTQVGSTTSCTNSNALTITAVSGTTYYVNVRSSSATGYTEFDLCIFPLVVPENDACEGAITINAGDSLTGDTTYATNVENLTPCQGGTVGTTCSGGDTALNDGTIDFGAGVWYLYSSAGNESVSIEVTDFDLELQVFSGMCGSLVCVAGDDDSSLAGSGSFVCFDSTVATDYYIYVDGHASNSGTFTLSLNTNPLAPANDECSTAEALTLDVEITGDNTGATDSGVTGDCFTGAVADLWYSFVAPASGEVTITTSAAQYGVYTDCAGTLVGACNTSVVGDLTNGTTYYVRVSDDGTARAQAPGSFTLMVSESTSLSTAEFNSESLFAYYPNPVNDNLTLKAQKEISNVSIYNMLGQEVYRNAPNSVDNLVNMSDLQSGAYFVKVTIDNVTETIKVIKK</sequence>
<dbReference type="RefSeq" id="WP_191098874.1">
    <property type="nucleotide sequence ID" value="NZ_JACXXF010000001.1"/>
</dbReference>
<dbReference type="InterPro" id="IPR003961">
    <property type="entry name" value="FN3_dom"/>
</dbReference>
<keyword evidence="1 2" id="KW-0732">Signal</keyword>
<dbReference type="Pfam" id="PF23759">
    <property type="entry name" value="GBD_T9SS_assoc"/>
    <property type="match status" value="4"/>
</dbReference>
<dbReference type="PROSITE" id="PS50853">
    <property type="entry name" value="FN3"/>
    <property type="match status" value="1"/>
</dbReference>
<accession>A0ABR8LUT3</accession>
<dbReference type="InterPro" id="IPR013783">
    <property type="entry name" value="Ig-like_fold"/>
</dbReference>
<dbReference type="EMBL" id="JACXXH010000001">
    <property type="protein sequence ID" value="MBD3862245.1"/>
    <property type="molecule type" value="Genomic_DNA"/>
</dbReference>
<organism evidence="4 5">
    <name type="scientific">Olleya marilimosa</name>
    <dbReference type="NCBI Taxonomy" id="272164"/>
    <lineage>
        <taxon>Bacteria</taxon>
        <taxon>Pseudomonadati</taxon>
        <taxon>Bacteroidota</taxon>
        <taxon>Flavobacteriia</taxon>
        <taxon>Flavobacteriales</taxon>
        <taxon>Flavobacteriaceae</taxon>
    </lineage>
</organism>
<dbReference type="CDD" id="cd00063">
    <property type="entry name" value="FN3"/>
    <property type="match status" value="1"/>
</dbReference>
<evidence type="ECO:0000313" key="5">
    <source>
        <dbReference type="Proteomes" id="UP000627521"/>
    </source>
</evidence>
<gene>
    <name evidence="4" type="ORF">IEG06_02195</name>
</gene>
<evidence type="ECO:0000256" key="2">
    <source>
        <dbReference type="SAM" id="SignalP"/>
    </source>
</evidence>
<keyword evidence="5" id="KW-1185">Reference proteome</keyword>
<dbReference type="SUPFAM" id="SSF49265">
    <property type="entry name" value="Fibronectin type III"/>
    <property type="match status" value="1"/>
</dbReference>
<dbReference type="NCBIfam" id="TIGR04183">
    <property type="entry name" value="Por_Secre_tail"/>
    <property type="match status" value="1"/>
</dbReference>
<comment type="caution">
    <text evidence="4">The sequence shown here is derived from an EMBL/GenBank/DDBJ whole genome shotgun (WGS) entry which is preliminary data.</text>
</comment>
<protein>
    <submittedName>
        <fullName evidence="4">T9SS type A sorting domain-containing protein</fullName>
    </submittedName>
</protein>
<feature type="signal peptide" evidence="2">
    <location>
        <begin position="1"/>
        <end position="21"/>
    </location>
</feature>
<feature type="chain" id="PRO_5046855744" evidence="2">
    <location>
        <begin position="22"/>
        <end position="1000"/>
    </location>
</feature>
<dbReference type="Gene3D" id="2.60.120.380">
    <property type="match status" value="2"/>
</dbReference>
<name>A0ABR8LUT3_9FLAO</name>
<dbReference type="Gene3D" id="2.60.40.10">
    <property type="entry name" value="Immunoglobulins"/>
    <property type="match status" value="1"/>
</dbReference>
<dbReference type="InterPro" id="IPR056600">
    <property type="entry name" value="GBD_T9SS_assoc"/>
</dbReference>
<evidence type="ECO:0000259" key="3">
    <source>
        <dbReference type="PROSITE" id="PS50853"/>
    </source>
</evidence>
<dbReference type="InterPro" id="IPR026444">
    <property type="entry name" value="Secre_tail"/>
</dbReference>
<dbReference type="Pfam" id="PF18962">
    <property type="entry name" value="Por_Secre_tail"/>
    <property type="match status" value="1"/>
</dbReference>
<dbReference type="InterPro" id="IPR036116">
    <property type="entry name" value="FN3_sf"/>
</dbReference>